<reference evidence="1" key="1">
    <citation type="submission" date="2022-09" db="EMBL/GenBank/DDBJ databases">
        <title>Actin cytoskeleton and complex cell architecture in an #Asgard archaeon.</title>
        <authorList>
            <person name="Ponce Toledo R.I."/>
            <person name="Schleper C."/>
            <person name="Rodrigues Oliveira T."/>
            <person name="Wollweber F."/>
            <person name="Xu J."/>
            <person name="Rittmann S."/>
            <person name="Klingl A."/>
            <person name="Pilhofer M."/>
        </authorList>
    </citation>
    <scope>NUCLEOTIDE SEQUENCE</scope>
    <source>
        <strain evidence="1">B-35</strain>
    </source>
</reference>
<evidence type="ECO:0008006" key="3">
    <source>
        <dbReference type="Google" id="ProtNLM"/>
    </source>
</evidence>
<name>A0ABY6I0G2_9ARCH</name>
<keyword evidence="2" id="KW-1185">Reference proteome</keyword>
<dbReference type="Proteomes" id="UP001208689">
    <property type="component" value="Chromosome"/>
</dbReference>
<accession>A0ABY6I0G2</accession>
<gene>
    <name evidence="1" type="ORF">NEF87_004897</name>
</gene>
<dbReference type="EMBL" id="CP104013">
    <property type="protein sequence ID" value="UYP48612.1"/>
    <property type="molecule type" value="Genomic_DNA"/>
</dbReference>
<sequence>MPKIRIAHLFILKELATLLQIQKVKAIQKPTFVHHLDQIPLTTFQLLDIDKKEREKVAHLKYETYFRVMRDTGIIDNVRMKGDAQTPSLYSVSKLGYEILNLFDITF</sequence>
<protein>
    <recommendedName>
        <fullName evidence="3">ArnR1-like winged helix-turn-helix domain-containing protein</fullName>
    </recommendedName>
</protein>
<evidence type="ECO:0000313" key="1">
    <source>
        <dbReference type="EMBL" id="UYP48612.1"/>
    </source>
</evidence>
<organism evidence="1 2">
    <name type="scientific">Candidatus Lokiarchaeum ossiferum</name>
    <dbReference type="NCBI Taxonomy" id="2951803"/>
    <lineage>
        <taxon>Archaea</taxon>
        <taxon>Promethearchaeati</taxon>
        <taxon>Promethearchaeota</taxon>
        <taxon>Promethearchaeia</taxon>
        <taxon>Promethearchaeales</taxon>
        <taxon>Promethearchaeaceae</taxon>
        <taxon>Candidatus Lokiarchaeum</taxon>
    </lineage>
</organism>
<proteinExistence type="predicted"/>
<evidence type="ECO:0000313" key="2">
    <source>
        <dbReference type="Proteomes" id="UP001208689"/>
    </source>
</evidence>